<evidence type="ECO:0000256" key="4">
    <source>
        <dbReference type="ARBA" id="ARBA00022917"/>
    </source>
</evidence>
<dbReference type="PANTHER" id="PTHR22594:SF5">
    <property type="entry name" value="ASPARTATE--TRNA LIGASE, MITOCHONDRIAL"/>
    <property type="match status" value="1"/>
</dbReference>
<feature type="domain" description="Aminoacyl-tRNA synthetase class II (D/K/N)" evidence="6">
    <location>
        <begin position="1"/>
        <end position="59"/>
    </location>
</feature>
<dbReference type="GO" id="GO:0004815">
    <property type="term" value="F:aspartate-tRNA ligase activity"/>
    <property type="evidence" value="ECO:0007669"/>
    <property type="project" value="TreeGrafter"/>
</dbReference>
<dbReference type="Pfam" id="PF00152">
    <property type="entry name" value="tRNA-synt_2"/>
    <property type="match status" value="1"/>
</dbReference>
<evidence type="ECO:0000256" key="1">
    <source>
        <dbReference type="ARBA" id="ARBA00022598"/>
    </source>
</evidence>
<evidence type="ECO:0000256" key="5">
    <source>
        <dbReference type="ARBA" id="ARBA00023146"/>
    </source>
</evidence>
<protein>
    <submittedName>
        <fullName evidence="7">tRNA synthetases class II family protein</fullName>
    </submittedName>
</protein>
<gene>
    <name evidence="7" type="ORF">TS59_0477</name>
</gene>
<dbReference type="Proteomes" id="UP000033624">
    <property type="component" value="Unassembled WGS sequence"/>
</dbReference>
<dbReference type="Gene3D" id="3.30.930.10">
    <property type="entry name" value="Bira Bifunctional Protein, Domain 2"/>
    <property type="match status" value="1"/>
</dbReference>
<proteinExistence type="predicted"/>
<dbReference type="EMBL" id="LAEW01000001">
    <property type="protein sequence ID" value="KJQ46543.1"/>
    <property type="molecule type" value="Genomic_DNA"/>
</dbReference>
<evidence type="ECO:0000259" key="6">
    <source>
        <dbReference type="Pfam" id="PF00152"/>
    </source>
</evidence>
<evidence type="ECO:0000256" key="3">
    <source>
        <dbReference type="ARBA" id="ARBA00022840"/>
    </source>
</evidence>
<organism evidence="7 8">
    <name type="scientific">Mycoplasma mycoides subsp. mycoides</name>
    <dbReference type="NCBI Taxonomy" id="2103"/>
    <lineage>
        <taxon>Bacteria</taxon>
        <taxon>Bacillati</taxon>
        <taxon>Mycoplasmatota</taxon>
        <taxon>Mollicutes</taxon>
        <taxon>Mycoplasmataceae</taxon>
        <taxon>Mycoplasma</taxon>
    </lineage>
</organism>
<reference evidence="7 8" key="1">
    <citation type="submission" date="2015-02" db="EMBL/GenBank/DDBJ databases">
        <title>Mycoplasma mycoides subsp. mycoides strain:B237 Genome sequencing.</title>
        <authorList>
            <person name="Fischer A."/>
            <person name="Santana-Cruz I."/>
            <person name="Schieck E."/>
            <person name="Gourle H."/>
            <person name="Lambert M."/>
            <person name="Nadendla S."/>
            <person name="Miller R.A."/>
            <person name="Weber J."/>
            <person name="Bongcam-Rudloff E."/>
            <person name="Vashee S."/>
            <person name="Frey J."/>
            <person name="Jores J."/>
        </authorList>
    </citation>
    <scope>NUCLEOTIDE SEQUENCE [LARGE SCALE GENOMIC DNA]</scope>
    <source>
        <strain evidence="7 8">B237</strain>
    </source>
</reference>
<dbReference type="InterPro" id="IPR004364">
    <property type="entry name" value="Aa-tRNA-synt_II"/>
</dbReference>
<keyword evidence="4" id="KW-0648">Protein biosynthesis</keyword>
<keyword evidence="2" id="KW-0547">Nucleotide-binding</keyword>
<evidence type="ECO:0000313" key="7">
    <source>
        <dbReference type="EMBL" id="KJQ46543.1"/>
    </source>
</evidence>
<keyword evidence="5 7" id="KW-0030">Aminoacyl-tRNA synthetase</keyword>
<dbReference type="SUPFAM" id="SSF55681">
    <property type="entry name" value="Class II aaRS and biotin synthetases"/>
    <property type="match status" value="1"/>
</dbReference>
<dbReference type="AlphaFoldDB" id="A0AAE2EJ07"/>
<sequence>MFDTIELTKERVETNFGWFMNAYKYGAPYHSGIALGLDRIAMILTNAQSIRDVIAFPKNSSGIDPMSNAPDLVDQKQLDELHIKTN</sequence>
<name>A0AAE2EJ07_MYCMY</name>
<comment type="caution">
    <text evidence="7">The sequence shown here is derived from an EMBL/GenBank/DDBJ whole genome shotgun (WGS) entry which is preliminary data.</text>
</comment>
<dbReference type="PANTHER" id="PTHR22594">
    <property type="entry name" value="ASPARTYL/LYSYL-TRNA SYNTHETASE"/>
    <property type="match status" value="1"/>
</dbReference>
<evidence type="ECO:0000313" key="8">
    <source>
        <dbReference type="Proteomes" id="UP000033624"/>
    </source>
</evidence>
<accession>A0AAE2EJ07</accession>
<keyword evidence="3" id="KW-0067">ATP-binding</keyword>
<evidence type="ECO:0000256" key="2">
    <source>
        <dbReference type="ARBA" id="ARBA00022741"/>
    </source>
</evidence>
<keyword evidence="1" id="KW-0436">Ligase</keyword>
<dbReference type="GO" id="GO:0006422">
    <property type="term" value="P:aspartyl-tRNA aminoacylation"/>
    <property type="evidence" value="ECO:0007669"/>
    <property type="project" value="TreeGrafter"/>
</dbReference>
<dbReference type="GO" id="GO:0005524">
    <property type="term" value="F:ATP binding"/>
    <property type="evidence" value="ECO:0007669"/>
    <property type="project" value="UniProtKB-KW"/>
</dbReference>
<dbReference type="InterPro" id="IPR045864">
    <property type="entry name" value="aa-tRNA-synth_II/BPL/LPL"/>
</dbReference>